<reference evidence="1" key="1">
    <citation type="submission" date="2023-04" db="EMBL/GenBank/DDBJ databases">
        <title>Draft Genome sequencing of Naganishia species isolated from polar environments using Oxford Nanopore Technology.</title>
        <authorList>
            <person name="Leo P."/>
            <person name="Venkateswaran K."/>
        </authorList>
    </citation>
    <scope>NUCLEOTIDE SEQUENCE</scope>
    <source>
        <strain evidence="1">DBVPG 5303</strain>
    </source>
</reference>
<evidence type="ECO:0000313" key="1">
    <source>
        <dbReference type="EMBL" id="KAJ9126773.1"/>
    </source>
</evidence>
<evidence type="ECO:0000313" key="2">
    <source>
        <dbReference type="Proteomes" id="UP001234202"/>
    </source>
</evidence>
<accession>A0ACC2XRX3</accession>
<keyword evidence="2" id="KW-1185">Reference proteome</keyword>
<name>A0ACC2XRX3_9TREE</name>
<sequence length="1037" mass="110704">MPSPNNDAPTWASQDQDSDDQTLDPPVHNKKPISVSAADVQEELDALAASSAVGSPTSPVKPLHPDRPPPIATAVVTETQKEMEVETDELDTDDAAAAAAAAELARNQAAEALSDLANAAVALSAASSTTPALPVPSIRPVKREIAESTAAAAPVATTKPPPALTKQQKRRPAALLTPTRQSGSPGTGTGSSGSSKLNRSPNRQPAASAYRSPLVPSSNNNNNNNNDSPSGGSASSSAIITGVGLGSVKTEDLQARTSGNGTGGGSSSARSAFNSPFTNQPFASTTANDTATTAGGVPVINTGTRKDVPTYHVLRKEDGEMCTRADLQAFSIPAFQDVPRKYNPATRSKLTFSELYCYTLASSKRSTKQLKEALLDLEPGAIPGKHQAGKAYRTRKRGELSKSGTAGTDSVNASPGPDGQMVDELMRDEQLPADELMLGGVSTGGDPTTTTTATTSTTTVDGYDGLRDSYAKICLLVNVGRINTTFAFYPAMRTVLRTYHSVPSLQKTLATRKSLQDAPRMKNALKAIRVATEPDDVELPGSLSEVLDRLHAGDVPPTSVVNLIFLLGLGHETVTETFFTPGNIVDRHNLLAARATQSGGSVNENGKLHILNLFTVINIPSTERARMFLYILYHYLESDTGPNPFADPDRPGEPPLLHVLNDEEYASLGENIDEEDELEWGAEMRARRIESLKELALQKQSALNTPGAGALYAFNTTTAPASAATSARNSIEPSSMGFPYRPNAGNESVDANSDRHSDVGTDVSSRKRKRYSPLALESTLSAATARSLRAGGAAASRPSSRQVSPESVRILPPSHEALASEAPSAHGSPHDTHYDSRFPSRSQSQSRSHRALPDQDISDYEDDVPKTVILGRRDRNDPRAMQDDWAHGVDISGLDEETVRLLIHQVNLEFGDPPAPEPEIIWKESEKGPSSYDEQRRIMDEDFYARQDSRRISYGNGHAEGRPLISPSRESKRVGDVRSVQSSHSPAFPHREPQQERHPSVNNGLAPSTSMDRLPASPPARKTNSLSVGSNTVHASS</sequence>
<proteinExistence type="predicted"/>
<protein>
    <submittedName>
        <fullName evidence="1">Uncharacterized protein</fullName>
    </submittedName>
</protein>
<dbReference type="Proteomes" id="UP001234202">
    <property type="component" value="Unassembled WGS sequence"/>
</dbReference>
<dbReference type="EMBL" id="JASBWV010000004">
    <property type="protein sequence ID" value="KAJ9126773.1"/>
    <property type="molecule type" value="Genomic_DNA"/>
</dbReference>
<comment type="caution">
    <text evidence="1">The sequence shown here is derived from an EMBL/GenBank/DDBJ whole genome shotgun (WGS) entry which is preliminary data.</text>
</comment>
<gene>
    <name evidence="1" type="ORF">QFC24_001805</name>
</gene>
<organism evidence="1 2">
    <name type="scientific">Naganishia onofrii</name>
    <dbReference type="NCBI Taxonomy" id="1851511"/>
    <lineage>
        <taxon>Eukaryota</taxon>
        <taxon>Fungi</taxon>
        <taxon>Dikarya</taxon>
        <taxon>Basidiomycota</taxon>
        <taxon>Agaricomycotina</taxon>
        <taxon>Tremellomycetes</taxon>
        <taxon>Filobasidiales</taxon>
        <taxon>Filobasidiaceae</taxon>
        <taxon>Naganishia</taxon>
    </lineage>
</organism>